<organism evidence="10 11">
    <name type="scientific">Bombyx mori</name>
    <name type="common">Silk moth</name>
    <dbReference type="NCBI Taxonomy" id="7091"/>
    <lineage>
        <taxon>Eukaryota</taxon>
        <taxon>Metazoa</taxon>
        <taxon>Ecdysozoa</taxon>
        <taxon>Arthropoda</taxon>
        <taxon>Hexapoda</taxon>
        <taxon>Insecta</taxon>
        <taxon>Pterygota</taxon>
        <taxon>Neoptera</taxon>
        <taxon>Endopterygota</taxon>
        <taxon>Lepidoptera</taxon>
        <taxon>Glossata</taxon>
        <taxon>Ditrysia</taxon>
        <taxon>Bombycoidea</taxon>
        <taxon>Bombycidae</taxon>
        <taxon>Bombycinae</taxon>
        <taxon>Bombyx</taxon>
    </lineage>
</organism>
<dbReference type="PANTHER" id="PTHR19229">
    <property type="entry name" value="ATP-BINDING CASSETTE TRANSPORTER SUBFAMILY A ABCA"/>
    <property type="match status" value="1"/>
</dbReference>
<dbReference type="GO" id="GO:0016887">
    <property type="term" value="F:ATP hydrolysis activity"/>
    <property type="evidence" value="ECO:0007669"/>
    <property type="project" value="InterPro"/>
</dbReference>
<keyword evidence="5 8" id="KW-1133">Transmembrane helix</keyword>
<feature type="transmembrane region" description="Helical" evidence="8">
    <location>
        <begin position="2573"/>
        <end position="2594"/>
    </location>
</feature>
<dbReference type="InterPro" id="IPR003439">
    <property type="entry name" value="ABC_transporter-like_ATP-bd"/>
</dbReference>
<feature type="transmembrane region" description="Helical" evidence="8">
    <location>
        <begin position="3445"/>
        <end position="3476"/>
    </location>
</feature>
<feature type="transmembrane region" description="Helical" evidence="8">
    <location>
        <begin position="2677"/>
        <end position="2699"/>
    </location>
</feature>
<protein>
    <recommendedName>
        <fullName evidence="9">ABC transporter domain-containing protein</fullName>
    </recommendedName>
</protein>
<keyword evidence="3" id="KW-0547">Nucleotide-binding</keyword>
<dbReference type="SMART" id="SM00382">
    <property type="entry name" value="AAA"/>
    <property type="match status" value="2"/>
</dbReference>
<reference evidence="10" key="2">
    <citation type="submission" date="2022-06" db="UniProtKB">
        <authorList>
            <consortium name="EnsemblMetazoa"/>
        </authorList>
    </citation>
    <scope>IDENTIFICATION</scope>
    <source>
        <strain evidence="10">p50T (Dazao)</strain>
    </source>
</reference>
<dbReference type="InterPro" id="IPR027417">
    <property type="entry name" value="P-loop_NTPase"/>
</dbReference>
<reference evidence="11" key="1">
    <citation type="journal article" date="2008" name="Insect Biochem. Mol. Biol.">
        <title>The genome of a lepidopteran model insect, the silkworm Bombyx mori.</title>
        <authorList>
            <consortium name="International Silkworm Genome Consortium"/>
        </authorList>
    </citation>
    <scope>NUCLEOTIDE SEQUENCE [LARGE SCALE GENOMIC DNA]</scope>
    <source>
        <strain evidence="11">p50T</strain>
    </source>
</reference>
<dbReference type="CDD" id="cd03263">
    <property type="entry name" value="ABC_subfamily_A"/>
    <property type="match status" value="2"/>
</dbReference>
<dbReference type="Gene3D" id="3.40.50.300">
    <property type="entry name" value="P-loop containing nucleotide triphosphate hydrolases"/>
    <property type="match status" value="2"/>
</dbReference>
<dbReference type="Proteomes" id="UP000005204">
    <property type="component" value="Unassembled WGS sequence"/>
</dbReference>
<dbReference type="GO" id="GO:0005319">
    <property type="term" value="F:lipid transporter activity"/>
    <property type="evidence" value="ECO:0007669"/>
    <property type="project" value="TreeGrafter"/>
</dbReference>
<dbReference type="GO" id="GO:0005524">
    <property type="term" value="F:ATP binding"/>
    <property type="evidence" value="ECO:0007669"/>
    <property type="project" value="UniProtKB-KW"/>
</dbReference>
<feature type="transmembrane region" description="Helical" evidence="8">
    <location>
        <begin position="2651"/>
        <end position="2671"/>
    </location>
</feature>
<dbReference type="InterPro" id="IPR026082">
    <property type="entry name" value="ABCA"/>
</dbReference>
<keyword evidence="11" id="KW-1185">Reference proteome</keyword>
<evidence type="ECO:0000256" key="3">
    <source>
        <dbReference type="ARBA" id="ARBA00022741"/>
    </source>
</evidence>
<dbReference type="EnsemblMetazoa" id="XM_038015485.1">
    <property type="protein sequence ID" value="XP_037871413.1"/>
    <property type="gene ID" value="LOC101740576"/>
</dbReference>
<dbReference type="GO" id="GO:0140359">
    <property type="term" value="F:ABC-type transporter activity"/>
    <property type="evidence" value="ECO:0007669"/>
    <property type="project" value="InterPro"/>
</dbReference>
<feature type="domain" description="ABC transporter" evidence="9">
    <location>
        <begin position="2800"/>
        <end position="3029"/>
    </location>
</feature>
<dbReference type="InterPro" id="IPR003593">
    <property type="entry name" value="AAA+_ATPase"/>
</dbReference>
<feature type="transmembrane region" description="Helical" evidence="8">
    <location>
        <begin position="3193"/>
        <end position="3212"/>
    </location>
</feature>
<comment type="subcellular location">
    <subcellularLocation>
        <location evidence="1">Membrane</location>
        <topology evidence="1">Multi-pass membrane protein</topology>
    </subcellularLocation>
</comment>
<feature type="transmembrane region" description="Helical" evidence="8">
    <location>
        <begin position="3599"/>
        <end position="3618"/>
    </location>
</feature>
<evidence type="ECO:0000256" key="8">
    <source>
        <dbReference type="SAM" id="Phobius"/>
    </source>
</evidence>
<evidence type="ECO:0000313" key="11">
    <source>
        <dbReference type="Proteomes" id="UP000005204"/>
    </source>
</evidence>
<evidence type="ECO:0000256" key="1">
    <source>
        <dbReference type="ARBA" id="ARBA00004141"/>
    </source>
</evidence>
<dbReference type="SUPFAM" id="SSF52540">
    <property type="entry name" value="P-loop containing nucleoside triphosphate hydrolases"/>
    <property type="match status" value="2"/>
</dbReference>
<feature type="transmembrane region" description="Helical" evidence="8">
    <location>
        <begin position="3404"/>
        <end position="3425"/>
    </location>
</feature>
<name>A0A8R2QXQ5_BOMMO</name>
<accession>A0A8R2QXQ5</accession>
<evidence type="ECO:0000256" key="7">
    <source>
        <dbReference type="SAM" id="MobiDB-lite"/>
    </source>
</evidence>
<dbReference type="RefSeq" id="XP_037871413.1">
    <property type="nucleotide sequence ID" value="XM_038015485.2"/>
</dbReference>
<keyword evidence="2 8" id="KW-0812">Transmembrane</keyword>
<dbReference type="KEGG" id="bmor:101740576"/>
<dbReference type="FunFam" id="3.40.50.300:FF:001253">
    <property type="entry name" value="ATP-binding cassette protein subfamily A, member 10"/>
    <property type="match status" value="1"/>
</dbReference>
<dbReference type="CTD" id="318066"/>
<feature type="transmembrane region" description="Helical" evidence="8">
    <location>
        <begin position="2754"/>
        <end position="2775"/>
    </location>
</feature>
<dbReference type="InterPro" id="IPR013525">
    <property type="entry name" value="ABC2_TM"/>
</dbReference>
<feature type="domain" description="ABC transporter" evidence="9">
    <location>
        <begin position="3698"/>
        <end position="3927"/>
    </location>
</feature>
<evidence type="ECO:0000259" key="9">
    <source>
        <dbReference type="PROSITE" id="PS50893"/>
    </source>
</evidence>
<keyword evidence="4" id="KW-0067">ATP-binding</keyword>
<evidence type="ECO:0000256" key="2">
    <source>
        <dbReference type="ARBA" id="ARBA00022692"/>
    </source>
</evidence>
<dbReference type="GeneID" id="101740576"/>
<evidence type="ECO:0000313" key="10">
    <source>
        <dbReference type="EnsemblMetazoa" id="XP_037871413.1"/>
    </source>
</evidence>
<feature type="region of interest" description="Disordered" evidence="7">
    <location>
        <begin position="3136"/>
        <end position="3159"/>
    </location>
</feature>
<dbReference type="Pfam" id="PF12698">
    <property type="entry name" value="ABC2_membrane_3"/>
    <property type="match status" value="2"/>
</dbReference>
<dbReference type="PROSITE" id="PS50893">
    <property type="entry name" value="ABC_TRANSPORTER_2"/>
    <property type="match status" value="2"/>
</dbReference>
<evidence type="ECO:0000256" key="4">
    <source>
        <dbReference type="ARBA" id="ARBA00022840"/>
    </source>
</evidence>
<feature type="transmembrane region" description="Helical" evidence="8">
    <location>
        <begin position="2711"/>
        <end position="2728"/>
    </location>
</feature>
<dbReference type="Pfam" id="PF00005">
    <property type="entry name" value="ABC_tran"/>
    <property type="match status" value="2"/>
</dbReference>
<dbReference type="GO" id="GO:0016020">
    <property type="term" value="C:membrane"/>
    <property type="evidence" value="ECO:0007669"/>
    <property type="project" value="UniProtKB-SubCell"/>
</dbReference>
<proteinExistence type="predicted"/>
<evidence type="ECO:0000256" key="5">
    <source>
        <dbReference type="ARBA" id="ARBA00022989"/>
    </source>
</evidence>
<keyword evidence="6 8" id="KW-0472">Membrane</keyword>
<evidence type="ECO:0000256" key="6">
    <source>
        <dbReference type="ARBA" id="ARBA00023136"/>
    </source>
</evidence>
<feature type="transmembrane region" description="Helical" evidence="8">
    <location>
        <begin position="3482"/>
        <end position="3503"/>
    </location>
</feature>
<feature type="transmembrane region" description="Helical" evidence="8">
    <location>
        <begin position="3515"/>
        <end position="3538"/>
    </location>
</feature>
<sequence>MAGRRQLRLLLWKDYLIRKRKIVTLGGIVWTLSIMMMLYVVRINVDNQDFPSCTFPARALPSAGTITFLQSFICSVNNECSPMDDYEEIPAYENSKLSQIRKKLAPIMNETVLDVVTSVPDALKLLSTLADVADEPAFVNFTKNGLIVQDLFTNTARMKRYAVSHLGIDADVAQSLMNAQIKFEGILKGNLRGCSEETIEKVLLVGNKTQIEAIAKGLCSLTDDEMYKIFMDLIMEINFGKYIKMFGGMYYKLSGDKSITQLGDMLTSIVRMINLKNFLPQEIINIAYGDGDFSYFDLGLITKLVNLFESTFGETLSFKSINEFADTAITSIKYLDKIISKQFSTDITSIDNETASGLRKVSNILDGAVSIFEDDMKQNKTIDPFNVISQLLSFVQKFLPAKQKHDILFYSTLMSKLIEGTHKVIDINMHLEKITYDVTLRHPESVKILLSLPPYIVGKAFEALSDANRIQILTSKINFPGQMFCDTNKIAEFFVISKNEASTIKKQLCSNAWKNYVSDLIKSFGIFEVKNNINNLASLIIQETLGQDTSSKLYSIEKDFEILKNFTNTLIRFGEEKKMEIQWNKIFNLPDDSEFMTVVKQKSHLGNQILITTHGALAKEVVKQNPILELKIAPILIDMIAVVEALNEQIGSAPAQVVAALKNLYGDIVVTVMKTALNEEKTYSSLSTASKDILCNGVETARDYLEFPDNIDRAGLVTTLCDATLAIENGLKNTSIIAKAINKIRSSPPGALDAINWTKLINGIKKLYVNINNDYTYLFDFSSYGMDEGTRKTVKELHDEAEAYWFGVRNLQRSLRLSVKLGLRFLDVLDCGVFDITDVTWLKIKHTLKNVNGPLNVFHETIDVVSGIIMGKAYATSLPPITVEALGIIIPKVPQLIVDAVKLVVHDETDVEPIINIMNSAPTWPCSNTSLADLLPISIESQAATKSLERLLCLDEELQAEWVQYLEMKQGKIQKLDNYNSSRYERNIFLNFSRTFDSLIDDVMKFKDMFQYIINDEGTEHLSLMSSLRYALDSLNTTERDDILRKFFNKLDTVLNSINTSSVDRLVPLNVILEDYIKCSNNRIIDASCKDTGRTAWMYTIRTLSVIFSNIADDLLTYFKEVNDPDSNLLQVMGFTKSTGLYILYDKIGDFVTVLLNSYWDYGFMSQVRRASLSQFWDCEAVVSALVPPAGSTIDATTLLKVQPYICPSFIYWLSLPRGDNKFLDIVAKPQYYFYTSDARNATSQYESAFTKAVELANFILNIAKQNKTFINEDEIKMNSLQGKLEKFADTILNFKIEKSNPQYILFNDINKKQISAMIYLARIVSMVNKMDAELQRFNVDELPDNNIDKNKTKEELKYINNMYKRKPVDTISFHYDVITDLLWANNKSYNLVESFEAMCDNLKNESKIILGGQRRTKIQFCAQDYKIIFDKIQTVVDGDYEAARLSLENLINILQDDDKKNLPDIYKFFNDRKQLLSSIKHNVKYSYDLGLPVYLKYLQSNIQSYNVITSFLSGGDWWNEAKNILNGPYTSAFFDYVEKSLDVASDVLINIDRIHLVRLLRDINVNETDAFCQSSINLSDYVPDSTGALSAMKQQLCTKNANELFKEIPPLLFAAQGYDNSLKVSKTIDYGKLSSDLTMVESKLDLIKDTPESPQRPSWATDDKINNLRNVAVSMLSKESLTKMSFGVLSNFVDAGTLFLNNSQCTLCSQLTSWFKQLNLQLFKKEEYDILLCQMQSMTMPEIYNTLKNNFHWDMAIKELIQTRNYTKYELNKSMNEFLELVKLHLLVDITASTTRLGECLASNVTKNIFGDAALSISVVSKIAHLLRSALPHIHEIEGIKDIQYLNQLHDKIGHKLNVMGPLNKYIKANSDIHEQLNKVISDLDVIDEIEASDVNLRSIREITMPSDENIKLNTMKWRHVCSKHNCTVIAMIIKNNLNETLVLTDLPKLQSKEFWKFSFMSNIIRHIEGVLSHAARLLGVASDLDVKGAMEGKLESIVDVVVTILSDDIVHSVLYSLQGIIQEVHPLLAGTALENDLESLSVGLKIMSDFKNYLLEEENLKLQVLKYFPDSEAMETSLSAVGINNTNFWSLAAPRIQDGYLELKPIFTQRVSHVADFVCQIDAMSQVIVPSDLDLVSSEDVMGAVVEQFCGVPDQRAKRIVPVLLENFNFSVVIGKLMDTLLSKLYTASNLTQENGNDVFTKYPEMAALLPVIQSNMADLSSTFANEPLFHSLQNFSSIGNLLAGSDFMADAGRMLCGKPFQASVPRLLKGFLNNEDHSNGPSQEQLDVLPTDFCRSLYTDITKVEGGKIVWSFIKPLIMGKILYTPVNPTVNMIIGKANATFETMIKMMNLVHSFAATFPSLETMLDHRHGLLVLKTLVTDPKFEGLRNMIIGDVGVPDLDVDGIFDQLGDLKGIGSLLSKASDLLHCFNMNRFKPSTDEEGMTIEAARLSQLDEFSAGIVFMNTKQQNGSLSNVEYKIRMDYENVPATRWTKNYLWIPGPESSFVEEMRYFRGFVQIQDMIDRAVIQLSRKRHKRDADDEVDWAMYTQQEPYPCYRKDLFQTSLYESQALIVAFFFSLVFTVASAIRFIVSDKESGNTMLMYVMGVEVRWQSLSWAACTAAELAVSACGAAAVLHFGRVLPHSDPTLLLVLLLIFVVSVLSFCYMMSKLFSSASLAAVCTALTYMITFMPFVLILSLEAVMNSQLKMLVCLSMSSSLCYAFLLVTRREAAGGGAEWGHVWEAPGEGDMSIGLAALMMIFDTCLYLFIGWLIDKYFGMQTLQSNITNCHTTDEKAGVSILNVTKIYGEGSRRPKLALDNVSIELQKGQITTLLGHNGAGKTTLIKILMGMLKPTKGHIIVRSDRGGGTELGVCPQKDVLFEYMTAEEHIQLYAQLKTGLGPREVQDEVDRMIRALSLDSQVRQAVSRWSGGARRRLCVALAFLGDPRLVSLDEPTSGVDPAARREIWSMIVKLKEDRTILLTTHHLDEAELLSDQIVIMHKGQVHTTGSPVEIKRTLGNGYKLTVVFPETTCEDRPEDLDEKTKQLLSTVRDDVKNANIVDVNDTDVEILLPFYDADGLSNDLHRLCLNLESQQPVLGYKTYAMDCSSLEQVFCDICTQADLGASQTDESKYVSIESPSEASASTRSRGGRAGGAVRGAVRGEGALRASCREMFAALMYARYLHHVRNRWLMFMLLLLPSVFVTVAMGFSSLRPPAVKEIALKLNADLYEGSTQYIVLQPSTYENNDEKYVGFGVDVLQNIAGGNNVTTWTSKDNPSCTCNITRQICDGDPAAVSTLAMMALPDVDTLNEWLLTSHEIYIEKRYGGFSSTVRDNKTNFITWYNNKGHHALPSYLNVMNNAIYRTVSGNRRANITVYTHPLKISSEKINKATLYQHIADAGISSLVLVAYGLVSAGAGVWLVAARTSQQKRLQLLCGVSPLMYWTAALTWDVIIIFINMIITAMVMLAFGFPVFVAKNNLPAICVLIMLYGFACGNLVHLLEKLFTEASLANMVLFCANSLLGLAGMTILLILDIISDSDATDNARWILHKIFLIAPQFALGDGLLEIAKNTIQSEVLSRFGMDTYQDPFRSSLLRLHVLALVVVGGALFLLNLAIEYDCFEIFLGRLRREKMPQTNYEELEPVEVAEERKKVRAALLHSAQGHIRVNTIGNINRGYVHTECDGKRVRRAARGGGAGVAQCVRLGKMYRRPALVDLTLSLPEGQCTALLGENGAGKSTTFSILTGEIRPTAGEVYLNEQKMTPRKLCQGLISYCPQSDAIDPLLTVREILSFYCQLRGITDQDDVIKRTLAMFELNSYSDVLSGNLSGGNKRKLCTAIAFMGRNPLVLLDEPTSGMDASSGAAVCERARECAGEGRAVLVATHALRDARRLAARIALLRKGRLVALAPLHDCLQRFGGGHVVECRAPGAAGVAWGTVRARAPYAVLRVLHAHTLQFLLPNYVTVNEKETPIRLSDIFRLMNELQTAGEIEDYTVNQSSLEQMFLSFTDQRDVETGPIEMEPLPTPEFVKSEEEYDSITCL</sequence>
<feature type="transmembrane region" description="Helical" evidence="8">
    <location>
        <begin position="21"/>
        <end position="41"/>
    </location>
</feature>